<sequence>MDTDARAIAIFALEKLLQMEALLAKPYAAFSNRKKKKYTYQGRMYTKHRDLKGINKGKVSAECDQRAIGCNGRAWFSEEGQFIK</sequence>
<organism evidence="1 2">
    <name type="scientific">Ditylenchus dipsaci</name>
    <dbReference type="NCBI Taxonomy" id="166011"/>
    <lineage>
        <taxon>Eukaryota</taxon>
        <taxon>Metazoa</taxon>
        <taxon>Ecdysozoa</taxon>
        <taxon>Nematoda</taxon>
        <taxon>Chromadorea</taxon>
        <taxon>Rhabditida</taxon>
        <taxon>Tylenchina</taxon>
        <taxon>Tylenchomorpha</taxon>
        <taxon>Sphaerularioidea</taxon>
        <taxon>Anguinidae</taxon>
        <taxon>Anguininae</taxon>
        <taxon>Ditylenchus</taxon>
    </lineage>
</organism>
<proteinExistence type="predicted"/>
<protein>
    <submittedName>
        <fullName evidence="2">Uncharacterized protein</fullName>
    </submittedName>
</protein>
<evidence type="ECO:0000313" key="2">
    <source>
        <dbReference type="WBParaSite" id="jg14383"/>
    </source>
</evidence>
<accession>A0A915D009</accession>
<evidence type="ECO:0000313" key="1">
    <source>
        <dbReference type="Proteomes" id="UP000887574"/>
    </source>
</evidence>
<dbReference type="Proteomes" id="UP000887574">
    <property type="component" value="Unplaced"/>
</dbReference>
<dbReference type="WBParaSite" id="jg14383">
    <property type="protein sequence ID" value="jg14383"/>
    <property type="gene ID" value="jg14383"/>
</dbReference>
<dbReference type="AlphaFoldDB" id="A0A915D009"/>
<keyword evidence="1" id="KW-1185">Reference proteome</keyword>
<reference evidence="2" key="1">
    <citation type="submission" date="2022-11" db="UniProtKB">
        <authorList>
            <consortium name="WormBaseParasite"/>
        </authorList>
    </citation>
    <scope>IDENTIFICATION</scope>
</reference>
<name>A0A915D009_9BILA</name>